<accession>A0A4R5P693</accession>
<evidence type="ECO:0000313" key="3">
    <source>
        <dbReference type="Proteomes" id="UP000295627"/>
    </source>
</evidence>
<comment type="caution">
    <text evidence="2">The sequence shown here is derived from an EMBL/GenBank/DDBJ whole genome shotgun (WGS) entry which is preliminary data.</text>
</comment>
<dbReference type="EMBL" id="RXLR01000019">
    <property type="protein sequence ID" value="TDH18973.1"/>
    <property type="molecule type" value="Genomic_DNA"/>
</dbReference>
<name>A0A4R5P693_9MYCO</name>
<dbReference type="AlphaFoldDB" id="A0A4R5P693"/>
<protein>
    <submittedName>
        <fullName evidence="2">Uncharacterized protein</fullName>
    </submittedName>
</protein>
<dbReference type="Proteomes" id="UP000295627">
    <property type="component" value="Unassembled WGS sequence"/>
</dbReference>
<feature type="region of interest" description="Disordered" evidence="1">
    <location>
        <begin position="109"/>
        <end position="132"/>
    </location>
</feature>
<evidence type="ECO:0000256" key="1">
    <source>
        <dbReference type="SAM" id="MobiDB-lite"/>
    </source>
</evidence>
<gene>
    <name evidence="2" type="ORF">EJ571_20535</name>
</gene>
<dbReference type="RefSeq" id="WP_078332457.1">
    <property type="nucleotide sequence ID" value="NZ_MAFQ01000001.1"/>
</dbReference>
<proteinExistence type="predicted"/>
<evidence type="ECO:0000313" key="2">
    <source>
        <dbReference type="EMBL" id="TDH18973.1"/>
    </source>
</evidence>
<feature type="region of interest" description="Disordered" evidence="1">
    <location>
        <begin position="1"/>
        <end position="27"/>
    </location>
</feature>
<sequence length="132" mass="13785">MGATTKPKDLKSTNALDDIPNEDGGAELRLGPNVLLVMDEPPALCDNIDIVVRLRVVSKGVDKETPDSDETAYRRCKLVTAWKHGGKAPANPDENQGSMIDVVDGNAVPSAEATGDAAPAAAETGPEFSDEG</sequence>
<feature type="compositionally biased region" description="Basic and acidic residues" evidence="1">
    <location>
        <begin position="1"/>
        <end position="11"/>
    </location>
</feature>
<feature type="compositionally biased region" description="Low complexity" evidence="1">
    <location>
        <begin position="111"/>
        <end position="126"/>
    </location>
</feature>
<organism evidence="2 3">
    <name type="scientific">Mycobacteroides franklinii</name>
    <dbReference type="NCBI Taxonomy" id="948102"/>
    <lineage>
        <taxon>Bacteria</taxon>
        <taxon>Bacillati</taxon>
        <taxon>Actinomycetota</taxon>
        <taxon>Actinomycetes</taxon>
        <taxon>Mycobacteriales</taxon>
        <taxon>Mycobacteriaceae</taxon>
        <taxon>Mycobacteroides</taxon>
    </lineage>
</organism>
<reference evidence="2 3" key="1">
    <citation type="journal article" date="2019" name="Sci. Rep.">
        <title>Extended insight into the Mycobacterium chelonae-abscessus complex through whole genome sequencing of Mycobacterium salmoniphilum outbreak and Mycobacterium salmoniphilum-like strains.</title>
        <authorList>
            <person name="Behra P.R.K."/>
            <person name="Das S."/>
            <person name="Pettersson B.M.F."/>
            <person name="Shirreff L."/>
            <person name="DuCote T."/>
            <person name="Jacobsson K.G."/>
            <person name="Ennis D.G."/>
            <person name="Kirsebom L.A."/>
        </authorList>
    </citation>
    <scope>NUCLEOTIDE SEQUENCE [LARGE SCALE GENOMIC DNA]</scope>
    <source>
        <strain evidence="2 3">DSM 45524</strain>
    </source>
</reference>